<dbReference type="Gene3D" id="1.10.10.10">
    <property type="entry name" value="Winged helix-like DNA-binding domain superfamily/Winged helix DNA-binding domain"/>
    <property type="match status" value="1"/>
</dbReference>
<keyword evidence="6" id="KW-1185">Reference proteome</keyword>
<name>A0ABR6WRU0_9FIRM</name>
<feature type="domain" description="HTH marR-type" evidence="4">
    <location>
        <begin position="10"/>
        <end position="151"/>
    </location>
</feature>
<dbReference type="InterPro" id="IPR036388">
    <property type="entry name" value="WH-like_DNA-bd_sf"/>
</dbReference>
<dbReference type="InterPro" id="IPR036390">
    <property type="entry name" value="WH_DNA-bd_sf"/>
</dbReference>
<evidence type="ECO:0000259" key="4">
    <source>
        <dbReference type="PROSITE" id="PS50995"/>
    </source>
</evidence>
<sequence>MKAGKSMADYKHISSLMERIVHKYNQAENRKRYYGTDLLLSRTEIHTVVEVGDHSGLNITSLAQRKGITKGAASQMIYKLVDKGLIRKEVSPVSDTEVCLTLTEAGQAAYEAHQRYHAQTNNLFFTTLREMPEETMREMEKLLTEFDKILDIQMKDPK</sequence>
<gene>
    <name evidence="5" type="ORF">GH808_02525</name>
</gene>
<protein>
    <submittedName>
        <fullName evidence="5">MarR family transcriptional regulator</fullName>
    </submittedName>
</protein>
<evidence type="ECO:0000256" key="2">
    <source>
        <dbReference type="ARBA" id="ARBA00023125"/>
    </source>
</evidence>
<dbReference type="Proteomes" id="UP000603234">
    <property type="component" value="Unassembled WGS sequence"/>
</dbReference>
<evidence type="ECO:0000256" key="3">
    <source>
        <dbReference type="ARBA" id="ARBA00023163"/>
    </source>
</evidence>
<evidence type="ECO:0000313" key="6">
    <source>
        <dbReference type="Proteomes" id="UP000603234"/>
    </source>
</evidence>
<dbReference type="Pfam" id="PF01047">
    <property type="entry name" value="MarR"/>
    <property type="match status" value="1"/>
</dbReference>
<dbReference type="SMART" id="SM00347">
    <property type="entry name" value="HTH_MARR"/>
    <property type="match status" value="1"/>
</dbReference>
<evidence type="ECO:0000256" key="1">
    <source>
        <dbReference type="ARBA" id="ARBA00023015"/>
    </source>
</evidence>
<organism evidence="5 6">
    <name type="scientific">Acetobacterium fimetarium</name>
    <dbReference type="NCBI Taxonomy" id="52691"/>
    <lineage>
        <taxon>Bacteria</taxon>
        <taxon>Bacillati</taxon>
        <taxon>Bacillota</taxon>
        <taxon>Clostridia</taxon>
        <taxon>Eubacteriales</taxon>
        <taxon>Eubacteriaceae</taxon>
        <taxon>Acetobacterium</taxon>
    </lineage>
</organism>
<evidence type="ECO:0000313" key="5">
    <source>
        <dbReference type="EMBL" id="MBC3803319.1"/>
    </source>
</evidence>
<accession>A0ABR6WRU0</accession>
<dbReference type="PANTHER" id="PTHR35790:SF4">
    <property type="entry name" value="HTH-TYPE TRANSCRIPTIONAL REGULATOR PCHR"/>
    <property type="match status" value="1"/>
</dbReference>
<reference evidence="5 6" key="1">
    <citation type="journal article" date="2020" name="mSystems">
        <title>Defining Genomic and Predicted Metabolic Features of the Acetobacterium Genus.</title>
        <authorList>
            <person name="Ross D.E."/>
            <person name="Marshall C.W."/>
            <person name="Gulliver D."/>
            <person name="May H.D."/>
            <person name="Norman R.S."/>
        </authorList>
    </citation>
    <scope>NUCLEOTIDE SEQUENCE [LARGE SCALE GENOMIC DNA]</scope>
    <source>
        <strain evidence="5 6">DSM 8238</strain>
    </source>
</reference>
<comment type="caution">
    <text evidence="5">The sequence shown here is derived from an EMBL/GenBank/DDBJ whole genome shotgun (WGS) entry which is preliminary data.</text>
</comment>
<dbReference type="PANTHER" id="PTHR35790">
    <property type="entry name" value="HTH-TYPE TRANSCRIPTIONAL REGULATOR PCHR"/>
    <property type="match status" value="1"/>
</dbReference>
<dbReference type="InterPro" id="IPR052067">
    <property type="entry name" value="Metal_resp_HTH_trans_reg"/>
</dbReference>
<proteinExistence type="predicted"/>
<dbReference type="InterPro" id="IPR000835">
    <property type="entry name" value="HTH_MarR-typ"/>
</dbReference>
<keyword evidence="1" id="KW-0805">Transcription regulation</keyword>
<dbReference type="PROSITE" id="PS50995">
    <property type="entry name" value="HTH_MARR_2"/>
    <property type="match status" value="1"/>
</dbReference>
<keyword evidence="2" id="KW-0238">DNA-binding</keyword>
<dbReference type="EMBL" id="WJBC01000002">
    <property type="protein sequence ID" value="MBC3803319.1"/>
    <property type="molecule type" value="Genomic_DNA"/>
</dbReference>
<dbReference type="SUPFAM" id="SSF46785">
    <property type="entry name" value="Winged helix' DNA-binding domain"/>
    <property type="match status" value="1"/>
</dbReference>
<keyword evidence="3" id="KW-0804">Transcription</keyword>